<keyword evidence="1 2" id="KW-0807">Transducer</keyword>
<keyword evidence="5" id="KW-1185">Reference proteome</keyword>
<dbReference type="InterPro" id="IPR044398">
    <property type="entry name" value="Globin-sensor_dom"/>
</dbReference>
<sequence>MSPLFFKKKTKSVFLFNDLPQYEEKVSLHKDHAALNKHIDMIGLEKKDLAILLLLQPIIQQHMEEILTDFYKNIGAEAHLSEIINENSTVEKLKGTLATHISEMFSGTVDAIFMEKRQKIAMTHFRIGLKPKWYMAAFQHLLMYVSDVISLHVKDLTEYKLAMQAVSKMFTLEQQLVLEAYENEVKQNNEANIQKQQALRNNLSGVAQQLATVAEQTSRSVSAINEQTKDLNGMSVQTLEIAATTETAAEKGKHDLDNQQTLMNRIQESTEDIMDKITVLHNVSNEIHNIASIVTAIAEQTNLLALNAAIEAARAGEHGKGFAVVADEVRKLSEETKVSVSGVSDLIAKINEQIAMTSNRMKDVAELIKQSHSQTEKMSESFETVLLSIHSNKAQNVQTQEELLKISRMIQDANEAVKQVYYSAEELNTLSAQL</sequence>
<evidence type="ECO:0000259" key="3">
    <source>
        <dbReference type="PROSITE" id="PS50111"/>
    </source>
</evidence>
<dbReference type="Gene3D" id="1.10.490.10">
    <property type="entry name" value="Globins"/>
    <property type="match status" value="1"/>
</dbReference>
<dbReference type="RefSeq" id="WP_124563081.1">
    <property type="nucleotide sequence ID" value="NZ_JARRRY010000004.1"/>
</dbReference>
<dbReference type="EMBL" id="JARULN010000007">
    <property type="protein sequence ID" value="MDG5754303.1"/>
    <property type="molecule type" value="Genomic_DNA"/>
</dbReference>
<evidence type="ECO:0000256" key="1">
    <source>
        <dbReference type="ARBA" id="ARBA00023224"/>
    </source>
</evidence>
<proteinExistence type="predicted"/>
<dbReference type="PANTHER" id="PTHR32089">
    <property type="entry name" value="METHYL-ACCEPTING CHEMOTAXIS PROTEIN MCPB"/>
    <property type="match status" value="1"/>
</dbReference>
<dbReference type="SUPFAM" id="SSF58104">
    <property type="entry name" value="Methyl-accepting chemotaxis protein (MCP) signaling domain"/>
    <property type="match status" value="1"/>
</dbReference>
<accession>A0ABT6H4X6</accession>
<dbReference type="Pfam" id="PF11563">
    <property type="entry name" value="Protoglobin"/>
    <property type="match status" value="1"/>
</dbReference>
<evidence type="ECO:0000313" key="4">
    <source>
        <dbReference type="EMBL" id="MDG5754303.1"/>
    </source>
</evidence>
<evidence type="ECO:0000313" key="5">
    <source>
        <dbReference type="Proteomes" id="UP001218246"/>
    </source>
</evidence>
<feature type="domain" description="Methyl-accepting transducer" evidence="3">
    <location>
        <begin position="201"/>
        <end position="428"/>
    </location>
</feature>
<dbReference type="InterPro" id="IPR009050">
    <property type="entry name" value="Globin-like_sf"/>
</dbReference>
<dbReference type="PROSITE" id="PS50111">
    <property type="entry name" value="CHEMOTAXIS_TRANSDUC_2"/>
    <property type="match status" value="1"/>
</dbReference>
<organism evidence="4 5">
    <name type="scientific">Ectobacillus antri</name>
    <dbReference type="NCBI Taxonomy" id="2486280"/>
    <lineage>
        <taxon>Bacteria</taxon>
        <taxon>Bacillati</taxon>
        <taxon>Bacillota</taxon>
        <taxon>Bacilli</taxon>
        <taxon>Bacillales</taxon>
        <taxon>Bacillaceae</taxon>
        <taxon>Ectobacillus</taxon>
    </lineage>
</organism>
<comment type="caution">
    <text evidence="4">The sequence shown here is derived from an EMBL/GenBank/DDBJ whole genome shotgun (WGS) entry which is preliminary data.</text>
</comment>
<dbReference type="PANTHER" id="PTHR32089:SF118">
    <property type="entry name" value="HEME-BASED AEROTACTIC TRANSDUCER HEMAT"/>
    <property type="match status" value="1"/>
</dbReference>
<name>A0ABT6H4X6_9BACI</name>
<dbReference type="InterPro" id="IPR012292">
    <property type="entry name" value="Globin/Proto"/>
</dbReference>
<dbReference type="CDD" id="cd01068">
    <property type="entry name" value="globin_sensor"/>
    <property type="match status" value="1"/>
</dbReference>
<evidence type="ECO:0000256" key="2">
    <source>
        <dbReference type="PROSITE-ProRule" id="PRU00284"/>
    </source>
</evidence>
<dbReference type="Gene3D" id="1.10.287.950">
    <property type="entry name" value="Methyl-accepting chemotaxis protein"/>
    <property type="match status" value="1"/>
</dbReference>
<protein>
    <submittedName>
        <fullName evidence="4">Globin-coupled sensor protein</fullName>
    </submittedName>
</protein>
<gene>
    <name evidence="4" type="ORF">P6P90_10000</name>
</gene>
<reference evidence="4 5" key="1">
    <citation type="submission" date="2023-04" db="EMBL/GenBank/DDBJ databases">
        <title>Ectobacillus antri isolated from activated sludge.</title>
        <authorList>
            <person name="Yan P."/>
            <person name="Liu X."/>
        </authorList>
    </citation>
    <scope>NUCLEOTIDE SEQUENCE [LARGE SCALE GENOMIC DNA]</scope>
    <source>
        <strain evidence="4 5">C18H</strain>
    </source>
</reference>
<dbReference type="InterPro" id="IPR039379">
    <property type="entry name" value="Protoglobin_sensor_dom"/>
</dbReference>
<dbReference type="Pfam" id="PF00015">
    <property type="entry name" value="MCPsignal"/>
    <property type="match status" value="1"/>
</dbReference>
<dbReference type="SMART" id="SM00283">
    <property type="entry name" value="MA"/>
    <property type="match status" value="1"/>
</dbReference>
<dbReference type="InterPro" id="IPR004089">
    <property type="entry name" value="MCPsignal_dom"/>
</dbReference>
<dbReference type="SUPFAM" id="SSF46458">
    <property type="entry name" value="Globin-like"/>
    <property type="match status" value="1"/>
</dbReference>
<dbReference type="Proteomes" id="UP001218246">
    <property type="component" value="Unassembled WGS sequence"/>
</dbReference>